<keyword evidence="2" id="KW-1185">Reference proteome</keyword>
<evidence type="ECO:0000313" key="2">
    <source>
        <dbReference type="Proteomes" id="UP001162992"/>
    </source>
</evidence>
<comment type="caution">
    <text evidence="1">The sequence shown here is derived from an EMBL/GenBank/DDBJ whole genome shotgun (WGS) entry which is preliminary data.</text>
</comment>
<sequence>MPSQVESTEHLSPKTEEVLEGGEQEKLKAEHDSRGLLARITDCFHVSLRGESQRRNDHVGASNIPRQYAWSYTCVEGSTGPSHWAELSPNYSLCSSGKAQSPVSIESFNLKVDESLPPLDLTYDNSENYVNATVLNDGHTVKIIREGGSLVFKGVNYSLIEFHLHTPSEHTVDGKSYPMEMHLTHMSDSGGIAIVGAFFELSADDNSKLNQYFPLFPHLKVGQPVHDITSKIIATPKDMFTYYVYEGSLSKPPCTENVLYTIIKEVYFLSPRQVKWLQEAVNGHNNRPIQPLNGRTIYTTKYFK</sequence>
<proteinExistence type="predicted"/>
<dbReference type="EMBL" id="CM055097">
    <property type="protein sequence ID" value="KAJ7551665.1"/>
    <property type="molecule type" value="Genomic_DNA"/>
</dbReference>
<evidence type="ECO:0000313" key="1">
    <source>
        <dbReference type="EMBL" id="KAJ7551665.1"/>
    </source>
</evidence>
<reference evidence="2" key="1">
    <citation type="journal article" date="2024" name="Proc. Natl. Acad. Sci. U.S.A.">
        <title>Extraordinary preservation of gene collinearity over three hundred million years revealed in homosporous lycophytes.</title>
        <authorList>
            <person name="Li C."/>
            <person name="Wickell D."/>
            <person name="Kuo L.Y."/>
            <person name="Chen X."/>
            <person name="Nie B."/>
            <person name="Liao X."/>
            <person name="Peng D."/>
            <person name="Ji J."/>
            <person name="Jenkins J."/>
            <person name="Williams M."/>
            <person name="Shu S."/>
            <person name="Plott C."/>
            <person name="Barry K."/>
            <person name="Rajasekar S."/>
            <person name="Grimwood J."/>
            <person name="Han X."/>
            <person name="Sun S."/>
            <person name="Hou Z."/>
            <person name="He W."/>
            <person name="Dai G."/>
            <person name="Sun C."/>
            <person name="Schmutz J."/>
            <person name="Leebens-Mack J.H."/>
            <person name="Li F.W."/>
            <person name="Wang L."/>
        </authorList>
    </citation>
    <scope>NUCLEOTIDE SEQUENCE [LARGE SCALE GENOMIC DNA]</scope>
    <source>
        <strain evidence="2">cv. PW_Plant_1</strain>
    </source>
</reference>
<protein>
    <submittedName>
        <fullName evidence="1">Uncharacterized protein</fullName>
    </submittedName>
</protein>
<gene>
    <name evidence="1" type="ORF">O6H91_06G023900</name>
</gene>
<accession>A0ACC2DBT1</accession>
<dbReference type="Proteomes" id="UP001162992">
    <property type="component" value="Chromosome 6"/>
</dbReference>
<organism evidence="1 2">
    <name type="scientific">Diphasiastrum complanatum</name>
    <name type="common">Issler's clubmoss</name>
    <name type="synonym">Lycopodium complanatum</name>
    <dbReference type="NCBI Taxonomy" id="34168"/>
    <lineage>
        <taxon>Eukaryota</taxon>
        <taxon>Viridiplantae</taxon>
        <taxon>Streptophyta</taxon>
        <taxon>Embryophyta</taxon>
        <taxon>Tracheophyta</taxon>
        <taxon>Lycopodiopsida</taxon>
        <taxon>Lycopodiales</taxon>
        <taxon>Lycopodiaceae</taxon>
        <taxon>Lycopodioideae</taxon>
        <taxon>Diphasiastrum</taxon>
    </lineage>
</organism>
<name>A0ACC2DBT1_DIPCM</name>